<gene>
    <name evidence="2" type="ORF">CB5_LOCUS15149</name>
</gene>
<name>A0A6V7PMQ5_ANACO</name>
<proteinExistence type="predicted"/>
<accession>A0A6V7PMQ5</accession>
<feature type="chain" id="PRO_5028203134" evidence="1">
    <location>
        <begin position="27"/>
        <end position="138"/>
    </location>
</feature>
<feature type="signal peptide" evidence="1">
    <location>
        <begin position="1"/>
        <end position="26"/>
    </location>
</feature>
<keyword evidence="1" id="KW-0732">Signal</keyword>
<reference evidence="2" key="1">
    <citation type="submission" date="2020-07" db="EMBL/GenBank/DDBJ databases">
        <authorList>
            <person name="Lin J."/>
        </authorList>
    </citation>
    <scope>NUCLEOTIDE SEQUENCE</scope>
</reference>
<protein>
    <submittedName>
        <fullName evidence="2">Uncharacterized protein</fullName>
    </submittedName>
</protein>
<evidence type="ECO:0000313" key="2">
    <source>
        <dbReference type="EMBL" id="CAD1831938.1"/>
    </source>
</evidence>
<organism evidence="2">
    <name type="scientific">Ananas comosus var. bracteatus</name>
    <name type="common">red pineapple</name>
    <dbReference type="NCBI Taxonomy" id="296719"/>
    <lineage>
        <taxon>Eukaryota</taxon>
        <taxon>Viridiplantae</taxon>
        <taxon>Streptophyta</taxon>
        <taxon>Embryophyta</taxon>
        <taxon>Tracheophyta</taxon>
        <taxon>Spermatophyta</taxon>
        <taxon>Magnoliopsida</taxon>
        <taxon>Liliopsida</taxon>
        <taxon>Poales</taxon>
        <taxon>Bromeliaceae</taxon>
        <taxon>Bromelioideae</taxon>
        <taxon>Ananas</taxon>
    </lineage>
</organism>
<sequence>MAMAMAMAMDRSIIVLLGASRVCVLGSRCIRHTACNGFSREKMGVSVRALPPLMLDRLSHEGIVVVLIGDSRVEFSEVLVYRLWAFGFELLQSLGGGASNPFANVGGGGSSGEVYLLSLEVLMMNQSIIVPFGFMRIR</sequence>
<evidence type="ECO:0000256" key="1">
    <source>
        <dbReference type="SAM" id="SignalP"/>
    </source>
</evidence>
<dbReference type="AlphaFoldDB" id="A0A6V7PMQ5"/>
<dbReference type="EMBL" id="LR862149">
    <property type="protein sequence ID" value="CAD1831938.1"/>
    <property type="molecule type" value="Genomic_DNA"/>
</dbReference>